<dbReference type="InterPro" id="IPR029052">
    <property type="entry name" value="Metallo-depent_PP-like"/>
</dbReference>
<evidence type="ECO:0000256" key="1">
    <source>
        <dbReference type="ARBA" id="ARBA00008294"/>
    </source>
</evidence>
<dbReference type="InterPro" id="IPR011992">
    <property type="entry name" value="EF-hand-dom_pair"/>
</dbReference>
<feature type="region of interest" description="Disordered" evidence="4">
    <location>
        <begin position="625"/>
        <end position="650"/>
    </location>
</feature>
<dbReference type="InterPro" id="IPR006186">
    <property type="entry name" value="Ser/Thr-sp_prot-phosphatase"/>
</dbReference>
<dbReference type="EMBL" id="CAJZCX010000012">
    <property type="protein sequence ID" value="CAG9481269.1"/>
    <property type="molecule type" value="Genomic_DNA"/>
</dbReference>
<dbReference type="Proteomes" id="UP000779233">
    <property type="component" value="Unassembled WGS sequence"/>
</dbReference>
<dbReference type="PANTHER" id="PTHR11668">
    <property type="entry name" value="SERINE/THREONINE PROTEIN PHOSPHATASE"/>
    <property type="match status" value="1"/>
</dbReference>
<keyword evidence="3" id="KW-0378">Hydrolase</keyword>
<dbReference type="Gene3D" id="1.10.238.10">
    <property type="entry name" value="EF-hand"/>
    <property type="match status" value="1"/>
</dbReference>
<dbReference type="Gene3D" id="3.60.21.10">
    <property type="match status" value="1"/>
</dbReference>
<feature type="compositionally biased region" description="Acidic residues" evidence="4">
    <location>
        <begin position="998"/>
        <end position="1025"/>
    </location>
</feature>
<dbReference type="PRINTS" id="PR00114">
    <property type="entry name" value="STPHPHTASE"/>
</dbReference>
<feature type="region of interest" description="Disordered" evidence="4">
    <location>
        <begin position="1631"/>
        <end position="1651"/>
    </location>
</feature>
<accession>A0A8S4HH01</accession>
<comment type="catalytic activity">
    <reaction evidence="3">
        <text>O-phospho-L-threonyl-[protein] + H2O = L-threonyl-[protein] + phosphate</text>
        <dbReference type="Rhea" id="RHEA:47004"/>
        <dbReference type="Rhea" id="RHEA-COMP:11060"/>
        <dbReference type="Rhea" id="RHEA-COMP:11605"/>
        <dbReference type="ChEBI" id="CHEBI:15377"/>
        <dbReference type="ChEBI" id="CHEBI:30013"/>
        <dbReference type="ChEBI" id="CHEBI:43474"/>
        <dbReference type="ChEBI" id="CHEBI:61977"/>
        <dbReference type="EC" id="3.1.3.16"/>
    </reaction>
</comment>
<feature type="compositionally biased region" description="Basic and acidic residues" evidence="4">
    <location>
        <begin position="1758"/>
        <end position="1768"/>
    </location>
</feature>
<feature type="region of interest" description="Disordered" evidence="4">
    <location>
        <begin position="1238"/>
        <end position="1272"/>
    </location>
</feature>
<dbReference type="InterPro" id="IPR004843">
    <property type="entry name" value="Calcineurin-like_PHP"/>
</dbReference>
<gene>
    <name evidence="6" type="ORF">PVW1_060009700</name>
</gene>
<feature type="region of interest" description="Disordered" evidence="4">
    <location>
        <begin position="886"/>
        <end position="1090"/>
    </location>
</feature>
<feature type="compositionally biased region" description="Basic and acidic residues" evidence="4">
    <location>
        <begin position="938"/>
        <end position="962"/>
    </location>
</feature>
<dbReference type="VEuPathDB" id="PlasmoDB:PVPAM_060014100"/>
<evidence type="ECO:0000313" key="7">
    <source>
        <dbReference type="Proteomes" id="UP000779233"/>
    </source>
</evidence>
<dbReference type="GO" id="GO:0005509">
    <property type="term" value="F:calcium ion binding"/>
    <property type="evidence" value="ECO:0007669"/>
    <property type="project" value="InterPro"/>
</dbReference>
<dbReference type="SUPFAM" id="SSF47473">
    <property type="entry name" value="EF-hand"/>
    <property type="match status" value="1"/>
</dbReference>
<dbReference type="InterPro" id="IPR018247">
    <property type="entry name" value="EF_Hand_1_Ca_BS"/>
</dbReference>
<dbReference type="Pfam" id="PF00149">
    <property type="entry name" value="Metallophos"/>
    <property type="match status" value="1"/>
</dbReference>
<protein>
    <recommendedName>
        <fullName evidence="3">Serine/threonine-protein phosphatase</fullName>
        <ecNumber evidence="3">3.1.3.16</ecNumber>
    </recommendedName>
</protein>
<keyword evidence="2" id="KW-0106">Calcium</keyword>
<feature type="region of interest" description="Disordered" evidence="4">
    <location>
        <begin position="2022"/>
        <end position="2068"/>
    </location>
</feature>
<feature type="compositionally biased region" description="Polar residues" evidence="4">
    <location>
        <begin position="886"/>
        <end position="900"/>
    </location>
</feature>
<feature type="domain" description="EF-hand" evidence="5">
    <location>
        <begin position="743"/>
        <end position="778"/>
    </location>
</feature>
<dbReference type="SMART" id="SM00156">
    <property type="entry name" value="PP2Ac"/>
    <property type="match status" value="1"/>
</dbReference>
<dbReference type="GO" id="GO:0005737">
    <property type="term" value="C:cytoplasm"/>
    <property type="evidence" value="ECO:0007669"/>
    <property type="project" value="TreeGrafter"/>
</dbReference>
<feature type="compositionally biased region" description="Basic and acidic residues" evidence="4">
    <location>
        <begin position="1848"/>
        <end position="1864"/>
    </location>
</feature>
<feature type="region of interest" description="Disordered" evidence="4">
    <location>
        <begin position="1745"/>
        <end position="1919"/>
    </location>
</feature>
<dbReference type="PANTHER" id="PTHR11668:SF509">
    <property type="entry name" value="SERINE_THREONINE-PROTEIN PHOSPHATASE"/>
    <property type="match status" value="1"/>
</dbReference>
<name>A0A8S4HH01_PLAVI</name>
<dbReference type="InterPro" id="IPR050341">
    <property type="entry name" value="PP1_catalytic_subunit"/>
</dbReference>
<sequence>MRNAAETGRNRPYVTRKDSLCEALPNHPCVTMPEQRYPGSAYARGYHTSAGGALLKGGTPNGSQAAPTAQINSLAALKMGSMGSYQVDWARRSYDGSSQASLAGGSPSLLHQCEGGKRWSDDRRGVNWSGVNSSWVNSSWVNSSWVNSSGVNSPVVNPPVVYHLGGEANTIGGRSVSEMAHHSQRVLKVKEAHAGCPPRGMEPIYAGDHYGEGTKQTNGQMKALPPVGMKHTKRAPLMNANCVGSSNRSIRREVLHSWWGEERVGSPSSEASNCYTLPSVPYDQVGGSPKGMMGVVLVPANGETRNGFRKWDQNGKEVDAGLVHKWSSGGLSGGGLSGGRLGSGGLSGGGLSGGGLSGGRLGSGGLSGGRLSSGGLSGGRLSSGGLSGGRLGSGGLSGGRLSSGRLSRTSEYSYKDLDDSANVGADVGGVSRGKCYPDDASVESLPRNGFPWGSNETFLRAEDSNRCAVVAVGGGRYESGEQWYGQAAGRRLSGEGLQRGVMASWEEGSYKDGVAALASEEAVSEEAISEEAASGESVAREGDAGRPAQCTYNQSDFTQWVSHNRLVKNIISSHKEDGQVERHGLYSLLFDAYGHNREAFRGTGGGALVGRAVGKGEATCKEIAKETPKETPKETAKETGEETAKETANETDQRCSDSVVEKVIFLKYLFNQYAHTEYPNCISFKRFKAMFEDYRGVFASEKIILFIFNCLDRCRRYYVSESDFLIGMLACSPQMQNDIRKDAGKLRHQLIFRAYDLDRDGYLSRSEMFVFMYHLYELSKQFKHLELKGNKKKMKKLVAVERDKLMRKCHRVSYDQFYRLVLESKVQGTQNLLRSNCDVASVVKARFLDAYAGGRGLTTWVDAGGAVNKAKNPSSVQLTGGNELECSSAQFSGESPTGDANSEEDPQVSGTSVRGGDDPKEDGTEGVVQEGPAGGTEGGKREQSEEKQEEQSEEKPEEKPEEQPQEQPQSDGDAAEEPPSGHSNEAPNGGGVNSAEEVTGDGEEEVGEGEEEVSDGEEDKVEESDVVAGGEANAQLGAPPGESSTDSIPHFGGGHQEESAPGEQRVHEGDHIHEESEQQHTSRAGPERSWSNCVEQMKEIVKAYRERHLTGKAKLFGLNQDVAFKIFTTFYRVSYRRKREKYSRQVDDVCTAACSYNDVILLCDEAAKVLKGEDSIEQVELPCKVFGDLHGNVLDLLDFFNMYGWPLHGGTNEWLSVEEVAMRGGRSVSVGKLKEAVPHTGGTSVSVEKRRETVPHTDGTSVSVGREKEAAPHTGSNDVKYVFLGNYLNRGKHSLEVICLLLSLKVLFPKHIYLLRGNHEERLLNYVNGFYADIEKKMKRNIKTAGLIKYQEEVIEAHAYELFNRVNDVLEFLPLSVLVGGNILCVHAGIGDSLQNVGDFAAIPKPIVIPQFVNRSSNDAYEHVQKVIIDALWSDPINYEDEQDVFLLERLAHGEDVIPSSRGKITLKFGQRRLSSFLRRNKLKMLIRGHECVQEGFRYSYGRRLLTLFSATNYCGRHGNDAANAFIVRRGSSIVIFNQIVKCPRSERFERLEPLEPLEPLHKVNWDGSLERPLPREQAAPYPPEPLHWGDFPHEVGQPQRGASLLSGHRIMSSVCSPSEVPPLGVENWRSGDPSSRGDHIGEASTDGMGSQMNITTSKAEHSVGVLTGLEEEEKAEELPHRRVNEEVTPFNPNEKELASDGGDDEQSNLILRDSHPIVKRKLRDTRSNEDVNWGAAVQLEKGEGVPSRFARGGALRNDGHDGDRSGDHSLNNSRNSMGDDHSGGDARDDPLEGGPLRKSIITNGSCSSEEALYGGYTRGSSGRNYPGEMLPSKLSPFKGEGLEIEEAQNRQESKSPLEGDPHLGGDPQWEGEYLYDDYQHYLGNPPHGDALKKPPCDEPPGGDELPCAGETKTNSPGNTNAIIETFFQNGGRDHGGDEHIYRDHLEDSEVERRGHLNHRQCAKLTPLSKRTNGVNVRRGEEGEQWEQNESSANLVEELMSKPMDYMMMPPDLGVANRPKLRRDAHSNQHKKEHGSATLRSLRSENNTSESLSKLQMQCLPADPKPQTKISLQKILDKLEDDA</sequence>
<evidence type="ECO:0000259" key="5">
    <source>
        <dbReference type="PROSITE" id="PS50222"/>
    </source>
</evidence>
<proteinExistence type="inferred from homology"/>
<feature type="compositionally biased region" description="Basic and acidic residues" evidence="4">
    <location>
        <begin position="1677"/>
        <end position="1686"/>
    </location>
</feature>
<feature type="region of interest" description="Disordered" evidence="4">
    <location>
        <begin position="367"/>
        <end position="405"/>
    </location>
</feature>
<feature type="compositionally biased region" description="Polar residues" evidence="4">
    <location>
        <begin position="2038"/>
        <end position="2056"/>
    </location>
</feature>
<dbReference type="PROSITE" id="PS50222">
    <property type="entry name" value="EF_HAND_2"/>
    <property type="match status" value="1"/>
</dbReference>
<feature type="compositionally biased region" description="Basic and acidic residues" evidence="4">
    <location>
        <begin position="1064"/>
        <end position="1080"/>
    </location>
</feature>
<dbReference type="GO" id="GO:0004722">
    <property type="term" value="F:protein serine/threonine phosphatase activity"/>
    <property type="evidence" value="ECO:0007669"/>
    <property type="project" value="UniProtKB-EC"/>
</dbReference>
<dbReference type="GO" id="GO:0005634">
    <property type="term" value="C:nucleus"/>
    <property type="evidence" value="ECO:0007669"/>
    <property type="project" value="TreeGrafter"/>
</dbReference>
<dbReference type="PROSITE" id="PS00018">
    <property type="entry name" value="EF_HAND_1"/>
    <property type="match status" value="1"/>
</dbReference>
<dbReference type="PROSITE" id="PS00125">
    <property type="entry name" value="SER_THR_PHOSPHATASE"/>
    <property type="match status" value="1"/>
</dbReference>
<dbReference type="EC" id="3.1.3.16" evidence="3"/>
<evidence type="ECO:0000313" key="6">
    <source>
        <dbReference type="EMBL" id="CAG9481269.1"/>
    </source>
</evidence>
<evidence type="ECO:0000256" key="2">
    <source>
        <dbReference type="ARBA" id="ARBA00022837"/>
    </source>
</evidence>
<comment type="caution">
    <text evidence="6">The sequence shown here is derived from an EMBL/GenBank/DDBJ whole genome shotgun (WGS) entry which is preliminary data.</text>
</comment>
<dbReference type="SUPFAM" id="SSF56300">
    <property type="entry name" value="Metallo-dependent phosphatases"/>
    <property type="match status" value="1"/>
</dbReference>
<feature type="region of interest" description="Disordered" evidence="4">
    <location>
        <begin position="1673"/>
        <end position="1713"/>
    </location>
</feature>
<organism evidence="6 7">
    <name type="scientific">Plasmodium vivax</name>
    <name type="common">malaria parasite P. vivax</name>
    <dbReference type="NCBI Taxonomy" id="5855"/>
    <lineage>
        <taxon>Eukaryota</taxon>
        <taxon>Sar</taxon>
        <taxon>Alveolata</taxon>
        <taxon>Apicomplexa</taxon>
        <taxon>Aconoidasida</taxon>
        <taxon>Haemosporida</taxon>
        <taxon>Plasmodiidae</taxon>
        <taxon>Plasmodium</taxon>
        <taxon>Plasmodium (Plasmodium)</taxon>
    </lineage>
</organism>
<evidence type="ECO:0000256" key="4">
    <source>
        <dbReference type="SAM" id="MobiDB-lite"/>
    </source>
</evidence>
<dbReference type="InterPro" id="IPR002048">
    <property type="entry name" value="EF_hand_dom"/>
</dbReference>
<feature type="compositionally biased region" description="Gly residues" evidence="4">
    <location>
        <begin position="367"/>
        <end position="398"/>
    </location>
</feature>
<comment type="similarity">
    <text evidence="1 3">Belongs to the PPP phosphatase family.</text>
</comment>
<reference evidence="6" key="1">
    <citation type="submission" date="2021-09" db="EMBL/GenBank/DDBJ databases">
        <authorList>
            <consortium name="Pathogen Informatics"/>
        </authorList>
    </citation>
    <scope>NUCLEOTIDE SEQUENCE</scope>
    <source>
        <strain evidence="6">PvW1</strain>
    </source>
</reference>
<evidence type="ECO:0000256" key="3">
    <source>
        <dbReference type="RuleBase" id="RU004273"/>
    </source>
</evidence>
<feature type="compositionally biased region" description="Basic and acidic residues" evidence="4">
    <location>
        <begin position="1778"/>
        <end position="1791"/>
    </location>
</feature>